<evidence type="ECO:0000313" key="2">
    <source>
        <dbReference type="Proteomes" id="UP000291822"/>
    </source>
</evidence>
<comment type="caution">
    <text evidence="1">The sequence shown here is derived from an EMBL/GenBank/DDBJ whole genome shotgun (WGS) entry which is preliminary data.</text>
</comment>
<proteinExistence type="predicted"/>
<evidence type="ECO:0000313" key="1">
    <source>
        <dbReference type="EMBL" id="TCI11861.1"/>
    </source>
</evidence>
<keyword evidence="2" id="KW-1185">Reference proteome</keyword>
<dbReference type="Proteomes" id="UP000291822">
    <property type="component" value="Unassembled WGS sequence"/>
</dbReference>
<name>A0A4R0YTU8_9GAMM</name>
<dbReference type="AlphaFoldDB" id="A0A4R0YTU8"/>
<protein>
    <submittedName>
        <fullName evidence="1">DUF4865 family protein</fullName>
    </submittedName>
</protein>
<dbReference type="InterPro" id="IPR032349">
    <property type="entry name" value="DUF4865"/>
</dbReference>
<accession>A0A4R0YTU8</accession>
<organism evidence="1 2">
    <name type="scientific">Dyella soli</name>
    <dbReference type="NCBI Taxonomy" id="522319"/>
    <lineage>
        <taxon>Bacteria</taxon>
        <taxon>Pseudomonadati</taxon>
        <taxon>Pseudomonadota</taxon>
        <taxon>Gammaproteobacteria</taxon>
        <taxon>Lysobacterales</taxon>
        <taxon>Rhodanobacteraceae</taxon>
        <taxon>Dyella</taxon>
    </lineage>
</organism>
<dbReference type="Pfam" id="PF16157">
    <property type="entry name" value="DUF4865"/>
    <property type="match status" value="1"/>
</dbReference>
<dbReference type="EMBL" id="SJTG01000001">
    <property type="protein sequence ID" value="TCI11861.1"/>
    <property type="molecule type" value="Genomic_DNA"/>
</dbReference>
<gene>
    <name evidence="1" type="ORF">EZM97_00360</name>
</gene>
<reference evidence="1 2" key="1">
    <citation type="submission" date="2019-02" db="EMBL/GenBank/DDBJ databases">
        <title>Dyella amyloliquefaciens sp. nov., isolated from forest soil.</title>
        <authorList>
            <person name="Gao Z.-H."/>
            <person name="Qiu L.-H."/>
        </authorList>
    </citation>
    <scope>NUCLEOTIDE SEQUENCE [LARGE SCALE GENOMIC DNA]</scope>
    <source>
        <strain evidence="1 2">KACC 12747</strain>
    </source>
</reference>
<sequence>MLAMHYRYVLPADYDMGIIRRRIQERGAQLDDHPGLAFKAWLSADRGAGRLPTPCNAYAPFYVWQEADAMSRFLTSPAIDGLARSFGWPAVMWWQVWSSMSGALAESVCASVEHVPVAPWTDLGGLREQEIATAGRMAAQGALASIVALDASRWSLVRMQLWPELRPDLASQQRQLIRRRPRLHRPPHPFSLRKPPCHWFASPCVAANPPTTSPPCATASIAR</sequence>